<proteinExistence type="predicted"/>
<dbReference type="Proteomes" id="UP000572377">
    <property type="component" value="Unassembled WGS sequence"/>
</dbReference>
<keyword evidence="1" id="KW-1133">Transmembrane helix</keyword>
<dbReference type="EMBL" id="JABFBC010000001">
    <property type="protein sequence ID" value="NNU78819.1"/>
    <property type="molecule type" value="Genomic_DNA"/>
</dbReference>
<accession>A0A849KPS9</accession>
<evidence type="ECO:0000313" key="2">
    <source>
        <dbReference type="EMBL" id="NNU78819.1"/>
    </source>
</evidence>
<feature type="transmembrane region" description="Helical" evidence="1">
    <location>
        <begin position="40"/>
        <end position="61"/>
    </location>
</feature>
<keyword evidence="3" id="KW-1185">Reference proteome</keyword>
<gene>
    <name evidence="2" type="ORF">HMH01_00075</name>
</gene>
<name>A0A849KPS9_9RHOB</name>
<dbReference type="AlphaFoldDB" id="A0A849KPS9"/>
<feature type="transmembrane region" description="Helical" evidence="1">
    <location>
        <begin position="81"/>
        <end position="112"/>
    </location>
</feature>
<organism evidence="2 3">
    <name type="scientific">Halovulum dunhuangense</name>
    <dbReference type="NCBI Taxonomy" id="1505036"/>
    <lineage>
        <taxon>Bacteria</taxon>
        <taxon>Pseudomonadati</taxon>
        <taxon>Pseudomonadota</taxon>
        <taxon>Alphaproteobacteria</taxon>
        <taxon>Rhodobacterales</taxon>
        <taxon>Paracoccaceae</taxon>
        <taxon>Halovulum</taxon>
    </lineage>
</organism>
<keyword evidence="1" id="KW-0812">Transmembrane</keyword>
<protein>
    <submittedName>
        <fullName evidence="2">Uncharacterized protein</fullName>
    </submittedName>
</protein>
<reference evidence="2 3" key="1">
    <citation type="submission" date="2020-05" db="EMBL/GenBank/DDBJ databases">
        <title>Gimesia benthica sp. nov., a novel planctomycete isolated from a deep-sea water sample of the Northwest Indian Ocean.</title>
        <authorList>
            <person name="Wang J."/>
            <person name="Ruan C."/>
            <person name="Song L."/>
            <person name="Zhu Y."/>
            <person name="Li A."/>
            <person name="Zheng X."/>
            <person name="Wang L."/>
            <person name="Lu Z."/>
            <person name="Huang Y."/>
            <person name="Du W."/>
            <person name="Zhou Y."/>
            <person name="Huang L."/>
            <person name="Dai X."/>
        </authorList>
    </citation>
    <scope>NUCLEOTIDE SEQUENCE [LARGE SCALE GENOMIC DNA]</scope>
    <source>
        <strain evidence="2 3">YYQ-30</strain>
    </source>
</reference>
<sequence>MRKLIDRLFTEDETLPPRVVVAAGLGAYALLLLRPFMGPVSAAVLGIAMIAALALVCLAVLREFLPMMDPRHPDADRFVVWGGFALALLVGGTAFGLWFLPALVLGLVLLWWRARELFEVFPWFETPGNTGARH</sequence>
<dbReference type="RefSeq" id="WP_171321256.1">
    <property type="nucleotide sequence ID" value="NZ_JABFBC010000001.1"/>
</dbReference>
<evidence type="ECO:0000313" key="3">
    <source>
        <dbReference type="Proteomes" id="UP000572377"/>
    </source>
</evidence>
<evidence type="ECO:0000256" key="1">
    <source>
        <dbReference type="SAM" id="Phobius"/>
    </source>
</evidence>
<feature type="transmembrane region" description="Helical" evidence="1">
    <location>
        <begin position="15"/>
        <end position="33"/>
    </location>
</feature>
<comment type="caution">
    <text evidence="2">The sequence shown here is derived from an EMBL/GenBank/DDBJ whole genome shotgun (WGS) entry which is preliminary data.</text>
</comment>
<keyword evidence="1" id="KW-0472">Membrane</keyword>